<evidence type="ECO:0000259" key="9">
    <source>
        <dbReference type="PROSITE" id="PS51779"/>
    </source>
</evidence>
<accession>A0A1M6KKU0</accession>
<dbReference type="Pfam" id="PF08478">
    <property type="entry name" value="POTRA_1"/>
    <property type="match status" value="1"/>
</dbReference>
<gene>
    <name evidence="10" type="ORF">SAMN05444401_3400</name>
</gene>
<dbReference type="PROSITE" id="PS51779">
    <property type="entry name" value="POTRA"/>
    <property type="match status" value="1"/>
</dbReference>
<keyword evidence="6 8" id="KW-0472">Membrane</keyword>
<dbReference type="InterPro" id="IPR050487">
    <property type="entry name" value="FtsQ_DivIB"/>
</dbReference>
<evidence type="ECO:0000313" key="11">
    <source>
        <dbReference type="Proteomes" id="UP000184080"/>
    </source>
</evidence>
<dbReference type="Gene3D" id="3.10.20.310">
    <property type="entry name" value="membrane protein fhac"/>
    <property type="match status" value="1"/>
</dbReference>
<comment type="subcellular location">
    <subcellularLocation>
        <location evidence="1">Membrane</location>
    </subcellularLocation>
</comment>
<evidence type="ECO:0000313" key="10">
    <source>
        <dbReference type="EMBL" id="SHJ59545.1"/>
    </source>
</evidence>
<dbReference type="AlphaFoldDB" id="A0A1M6KKU0"/>
<evidence type="ECO:0000256" key="6">
    <source>
        <dbReference type="ARBA" id="ARBA00023136"/>
    </source>
</evidence>
<proteinExistence type="predicted"/>
<dbReference type="Pfam" id="PF03799">
    <property type="entry name" value="FtsQ_DivIB_C"/>
    <property type="match status" value="1"/>
</dbReference>
<dbReference type="InterPro" id="IPR034746">
    <property type="entry name" value="POTRA"/>
</dbReference>
<organism evidence="10 11">
    <name type="scientific">Clostridium amylolyticum</name>
    <dbReference type="NCBI Taxonomy" id="1121298"/>
    <lineage>
        <taxon>Bacteria</taxon>
        <taxon>Bacillati</taxon>
        <taxon>Bacillota</taxon>
        <taxon>Clostridia</taxon>
        <taxon>Eubacteriales</taxon>
        <taxon>Clostridiaceae</taxon>
        <taxon>Clostridium</taxon>
    </lineage>
</organism>
<dbReference type="EMBL" id="FQZO01000006">
    <property type="protein sequence ID" value="SHJ59545.1"/>
    <property type="molecule type" value="Genomic_DNA"/>
</dbReference>
<feature type="transmembrane region" description="Helical" evidence="8">
    <location>
        <begin position="21"/>
        <end position="41"/>
    </location>
</feature>
<evidence type="ECO:0000256" key="2">
    <source>
        <dbReference type="ARBA" id="ARBA00022475"/>
    </source>
</evidence>
<feature type="domain" description="POTRA" evidence="9">
    <location>
        <begin position="46"/>
        <end position="114"/>
    </location>
</feature>
<protein>
    <submittedName>
        <fullName evidence="10">Cell division protein FtsQ</fullName>
    </submittedName>
</protein>
<dbReference type="PANTHER" id="PTHR37820">
    <property type="entry name" value="CELL DIVISION PROTEIN DIVIB"/>
    <property type="match status" value="1"/>
</dbReference>
<keyword evidence="4 8" id="KW-0812">Transmembrane</keyword>
<dbReference type="OrthoDB" id="1953902at2"/>
<dbReference type="STRING" id="1121298.SAMN05444401_3400"/>
<evidence type="ECO:0000256" key="4">
    <source>
        <dbReference type="ARBA" id="ARBA00022692"/>
    </source>
</evidence>
<evidence type="ECO:0000256" key="7">
    <source>
        <dbReference type="ARBA" id="ARBA00023306"/>
    </source>
</evidence>
<dbReference type="RefSeq" id="WP_073009438.1">
    <property type="nucleotide sequence ID" value="NZ_FQZO01000006.1"/>
</dbReference>
<dbReference type="GO" id="GO:0005886">
    <property type="term" value="C:plasma membrane"/>
    <property type="evidence" value="ECO:0007669"/>
    <property type="project" value="TreeGrafter"/>
</dbReference>
<dbReference type="PANTHER" id="PTHR37820:SF1">
    <property type="entry name" value="CELL DIVISION PROTEIN FTSQ"/>
    <property type="match status" value="1"/>
</dbReference>
<dbReference type="InterPro" id="IPR013685">
    <property type="entry name" value="POTRA_FtsQ_type"/>
</dbReference>
<reference evidence="10 11" key="1">
    <citation type="submission" date="2016-11" db="EMBL/GenBank/DDBJ databases">
        <authorList>
            <person name="Jaros S."/>
            <person name="Januszkiewicz K."/>
            <person name="Wedrychowicz H."/>
        </authorList>
    </citation>
    <scope>NUCLEOTIDE SEQUENCE [LARGE SCALE GENOMIC DNA]</scope>
    <source>
        <strain evidence="10 11">DSM 21864</strain>
    </source>
</reference>
<evidence type="ECO:0000256" key="3">
    <source>
        <dbReference type="ARBA" id="ARBA00022618"/>
    </source>
</evidence>
<evidence type="ECO:0000256" key="1">
    <source>
        <dbReference type="ARBA" id="ARBA00004370"/>
    </source>
</evidence>
<keyword evidence="3 10" id="KW-0132">Cell division</keyword>
<keyword evidence="5 8" id="KW-1133">Transmembrane helix</keyword>
<keyword evidence="7" id="KW-0131">Cell cycle</keyword>
<dbReference type="GO" id="GO:0051301">
    <property type="term" value="P:cell division"/>
    <property type="evidence" value="ECO:0007669"/>
    <property type="project" value="UniProtKB-KW"/>
</dbReference>
<dbReference type="Proteomes" id="UP000184080">
    <property type="component" value="Unassembled WGS sequence"/>
</dbReference>
<evidence type="ECO:0000256" key="5">
    <source>
        <dbReference type="ARBA" id="ARBA00022989"/>
    </source>
</evidence>
<keyword evidence="11" id="KW-1185">Reference proteome</keyword>
<dbReference type="InterPro" id="IPR005548">
    <property type="entry name" value="Cell_div_FtsQ/DivIB_C"/>
</dbReference>
<sequence length="255" mass="29299">MNKIVTNKSNELIRKRKKAILRRRLILFLIFIIAIMILLTLKTDYFLVKKIVVENNKIVSAEDIVESSGLSETSNILYINTKDTKERIQNNAYIEKVNIKRQLPSTLIINVTEREAKYFISEDNNFYILDKNLNILEKRTDSGLNLIELKGIKLSEKEAGKIAIDNDRMVFFTSNFIDLMNTAIKPLNVNAIDLTDTLNIQIHMANITIKVGDEEELKQKINKVINILEMNPSYAQSKGYIDVSFSGNPVIYIQK</sequence>
<name>A0A1M6KKU0_9CLOT</name>
<evidence type="ECO:0000256" key="8">
    <source>
        <dbReference type="SAM" id="Phobius"/>
    </source>
</evidence>
<keyword evidence="2" id="KW-1003">Cell membrane</keyword>